<dbReference type="STRING" id="1367847.JCM7686_2608"/>
<evidence type="ECO:0000313" key="2">
    <source>
        <dbReference type="Proteomes" id="UP000015480"/>
    </source>
</evidence>
<accession>S5YWT9</accession>
<organism evidence="1 2">
    <name type="scientific">Paracoccus aminophilus JCM 7686</name>
    <dbReference type="NCBI Taxonomy" id="1367847"/>
    <lineage>
        <taxon>Bacteria</taxon>
        <taxon>Pseudomonadati</taxon>
        <taxon>Pseudomonadota</taxon>
        <taxon>Alphaproteobacteria</taxon>
        <taxon>Rhodobacterales</taxon>
        <taxon>Paracoccaceae</taxon>
        <taxon>Paracoccus</taxon>
    </lineage>
</organism>
<proteinExistence type="predicted"/>
<dbReference type="HOGENOM" id="CLU_1925541_0_0_5"/>
<gene>
    <name evidence="1" type="ORF">JCM7686_2608</name>
</gene>
<name>S5YWT9_PARAH</name>
<sequence>MTAPTNPAPTVCSKLNAVADALNKWADAVRDGRQVEPSVTGLRLMATAVRSAAIQPASAQPECGTTIATIAAVAQEARGVYEGDPLAIDAIDHMEYLLIAAIQPASAQPVAKMSLEITGSNSLAPNTKVSR</sequence>
<keyword evidence="2" id="KW-1185">Reference proteome</keyword>
<dbReference type="EMBL" id="CP006650">
    <property type="protein sequence ID" value="AGT09676.1"/>
    <property type="molecule type" value="Genomic_DNA"/>
</dbReference>
<evidence type="ECO:0000313" key="1">
    <source>
        <dbReference type="EMBL" id="AGT09676.1"/>
    </source>
</evidence>
<dbReference type="AlphaFoldDB" id="S5YWT9"/>
<dbReference type="KEGG" id="pami:JCM7686_2608"/>
<dbReference type="RefSeq" id="WP_020951314.1">
    <property type="nucleotide sequence ID" value="NC_022041.1"/>
</dbReference>
<dbReference type="Proteomes" id="UP000015480">
    <property type="component" value="Chromosome"/>
</dbReference>
<protein>
    <submittedName>
        <fullName evidence="1">Uncharacterized protein</fullName>
    </submittedName>
</protein>
<reference evidence="1 2" key="1">
    <citation type="journal article" date="2014" name="BMC Genomics">
        <title>Architecture and functions of a multipartite genome of the methylotrophic bacterium Paracoccus aminophilus JCM 7686, containing primary and secondary chromids.</title>
        <authorList>
            <person name="Dziewit L."/>
            <person name="Czarnecki J."/>
            <person name="Wibberg D."/>
            <person name="Radlinska M."/>
            <person name="Mrozek P."/>
            <person name="Szymczak M."/>
            <person name="Schluter A."/>
            <person name="Puhler A."/>
            <person name="Bartosik D."/>
        </authorList>
    </citation>
    <scope>NUCLEOTIDE SEQUENCE [LARGE SCALE GENOMIC DNA]</scope>
    <source>
        <strain evidence="1">JCM 7686</strain>
    </source>
</reference>